<evidence type="ECO:0000313" key="3">
    <source>
        <dbReference type="EMBL" id="EJP73783.1"/>
    </source>
</evidence>
<dbReference type="Proteomes" id="UP000010116">
    <property type="component" value="Unassembled WGS sequence"/>
</dbReference>
<dbReference type="HOGENOM" id="CLU_010194_44_0_6"/>
<dbReference type="PRINTS" id="PR00081">
    <property type="entry name" value="GDHRDH"/>
</dbReference>
<dbReference type="GO" id="GO:0016491">
    <property type="term" value="F:oxidoreductase activity"/>
    <property type="evidence" value="ECO:0007669"/>
    <property type="project" value="UniProtKB-KW"/>
</dbReference>
<dbReference type="SUPFAM" id="SSF51735">
    <property type="entry name" value="NAD(P)-binding Rossmann-fold domains"/>
    <property type="match status" value="1"/>
</dbReference>
<evidence type="ECO:0000256" key="1">
    <source>
        <dbReference type="ARBA" id="ARBA00006484"/>
    </source>
</evidence>
<name>J5KHV6_9GAMM</name>
<reference evidence="3 4" key="1">
    <citation type="journal article" date="2012" name="ISME J.">
        <title>Genomic insights to SAR86, an abundant and uncultivated marine bacterial lineage.</title>
        <authorList>
            <person name="Dupont C.L."/>
            <person name="Rusch D.B."/>
            <person name="Yooseph S."/>
            <person name="Lombardo M.J."/>
            <person name="Richter R.A."/>
            <person name="Valas R."/>
            <person name="Novotny M."/>
            <person name="Yee-Greenbaum J."/>
            <person name="Selengut J.D."/>
            <person name="Haft D.H."/>
            <person name="Halpern A.L."/>
            <person name="Lasken R.S."/>
            <person name="Nealson K."/>
            <person name="Friedman R."/>
            <person name="Venter J.C."/>
        </authorList>
    </citation>
    <scope>NUCLEOTIDE SEQUENCE [LARGE SCALE GENOMIC DNA]</scope>
</reference>
<organism evidence="3 4">
    <name type="scientific">SAR86 cluster bacterium SAR86B</name>
    <dbReference type="NCBI Taxonomy" id="1123867"/>
    <lineage>
        <taxon>Bacteria</taxon>
        <taxon>Pseudomonadati</taxon>
        <taxon>Pseudomonadota</taxon>
        <taxon>Gammaproteobacteria</taxon>
        <taxon>SAR86 cluster</taxon>
    </lineage>
</organism>
<dbReference type="Pfam" id="PF00106">
    <property type="entry name" value="adh_short"/>
    <property type="match status" value="1"/>
</dbReference>
<dbReference type="InterPro" id="IPR002347">
    <property type="entry name" value="SDR_fam"/>
</dbReference>
<dbReference type="PANTHER" id="PTHR24320:SF148">
    <property type="entry name" value="NAD(P)-BINDING ROSSMANN-FOLD SUPERFAMILY PROTEIN"/>
    <property type="match status" value="1"/>
</dbReference>
<comment type="similarity">
    <text evidence="1">Belongs to the short-chain dehydrogenases/reductases (SDR) family.</text>
</comment>
<dbReference type="AlphaFoldDB" id="J5KHV6"/>
<gene>
    <name evidence="3" type="ORF">NT02SARS_0423</name>
</gene>
<protein>
    <submittedName>
        <fullName evidence="3">Retinol dehydrogenase 12</fullName>
    </submittedName>
</protein>
<proteinExistence type="inferred from homology"/>
<dbReference type="PANTHER" id="PTHR24320">
    <property type="entry name" value="RETINOL DEHYDROGENASE"/>
    <property type="match status" value="1"/>
</dbReference>
<evidence type="ECO:0000256" key="2">
    <source>
        <dbReference type="ARBA" id="ARBA00023002"/>
    </source>
</evidence>
<sequence>MISEFQKPVESLFHAKSEPSEVMHGIDLSNKTVIITGGYSGIGLETTLAILKAGAKVILPCRRLDEANKNLDPDDKNLILKSMDLGSIESIESFTAFIANENLSIDILINNAGIMACPETRIGDGWESQFGVNHLGHFFLLKKLIPYFNDGARFVSLSSTAHIFSPIRWDDIHFTQNSYDKWIAYGQSKTASSLIAVHFNELMSDKNIHGYAVHPGGIFTPLQRHLQNEEMVALGWLKEDGSPSDLALQGFKTPSQGATTTLWAATSPMLKNIGGIYCENCNVAQLKSEFENPEASRYIGVADWAVSKEDAKKLWDYSEKTLEQWL</sequence>
<dbReference type="InterPro" id="IPR036291">
    <property type="entry name" value="NAD(P)-bd_dom_sf"/>
</dbReference>
<keyword evidence="2" id="KW-0560">Oxidoreductase</keyword>
<evidence type="ECO:0000313" key="4">
    <source>
        <dbReference type="Proteomes" id="UP000010116"/>
    </source>
</evidence>
<accession>J5KHV6</accession>
<dbReference type="Gene3D" id="3.40.50.720">
    <property type="entry name" value="NAD(P)-binding Rossmann-like Domain"/>
    <property type="match status" value="1"/>
</dbReference>
<dbReference type="EMBL" id="JH611164">
    <property type="protein sequence ID" value="EJP73783.1"/>
    <property type="molecule type" value="Genomic_DNA"/>
</dbReference>